<keyword evidence="2" id="KW-1003">Cell membrane</keyword>
<evidence type="ECO:0000256" key="1">
    <source>
        <dbReference type="ARBA" id="ARBA00004651"/>
    </source>
</evidence>
<evidence type="ECO:0000259" key="7">
    <source>
        <dbReference type="PROSITE" id="PS50850"/>
    </source>
</evidence>
<dbReference type="Proteomes" id="UP001172083">
    <property type="component" value="Unassembled WGS sequence"/>
</dbReference>
<reference evidence="8" key="1">
    <citation type="submission" date="2023-06" db="EMBL/GenBank/DDBJ databases">
        <title>Genomic of Agaribacillus aureum.</title>
        <authorList>
            <person name="Wang G."/>
        </authorList>
    </citation>
    <scope>NUCLEOTIDE SEQUENCE</scope>
    <source>
        <strain evidence="8">BMA12</strain>
    </source>
</reference>
<dbReference type="CDD" id="cd06173">
    <property type="entry name" value="MFS_MefA_like"/>
    <property type="match status" value="1"/>
</dbReference>
<dbReference type="PANTHER" id="PTHR23513">
    <property type="entry name" value="INTEGRAL MEMBRANE EFFLUX PROTEIN-RELATED"/>
    <property type="match status" value="1"/>
</dbReference>
<organism evidence="8 9">
    <name type="scientific">Agaribacillus aureus</name>
    <dbReference type="NCBI Taxonomy" id="3051825"/>
    <lineage>
        <taxon>Bacteria</taxon>
        <taxon>Pseudomonadati</taxon>
        <taxon>Bacteroidota</taxon>
        <taxon>Cytophagia</taxon>
        <taxon>Cytophagales</taxon>
        <taxon>Splendidivirgaceae</taxon>
        <taxon>Agaribacillus</taxon>
    </lineage>
</organism>
<dbReference type="PROSITE" id="PS50850">
    <property type="entry name" value="MFS"/>
    <property type="match status" value="1"/>
</dbReference>
<dbReference type="SUPFAM" id="SSF103473">
    <property type="entry name" value="MFS general substrate transporter"/>
    <property type="match status" value="1"/>
</dbReference>
<gene>
    <name evidence="8" type="ORF">QQ020_10265</name>
</gene>
<dbReference type="InterPro" id="IPR036259">
    <property type="entry name" value="MFS_trans_sf"/>
</dbReference>
<dbReference type="EMBL" id="JAUJEB010000001">
    <property type="protein sequence ID" value="MDN5212433.1"/>
    <property type="molecule type" value="Genomic_DNA"/>
</dbReference>
<feature type="transmembrane region" description="Helical" evidence="6">
    <location>
        <begin position="71"/>
        <end position="90"/>
    </location>
</feature>
<accession>A0ABT8L875</accession>
<dbReference type="InterPro" id="IPR020846">
    <property type="entry name" value="MFS_dom"/>
</dbReference>
<feature type="transmembrane region" description="Helical" evidence="6">
    <location>
        <begin position="96"/>
        <end position="114"/>
    </location>
</feature>
<feature type="transmembrane region" description="Helical" evidence="6">
    <location>
        <begin position="267"/>
        <end position="290"/>
    </location>
</feature>
<dbReference type="InterPro" id="IPR011701">
    <property type="entry name" value="MFS"/>
</dbReference>
<comment type="caution">
    <text evidence="8">The sequence shown here is derived from an EMBL/GenBank/DDBJ whole genome shotgun (WGS) entry which is preliminary data.</text>
</comment>
<feature type="transmembrane region" description="Helical" evidence="6">
    <location>
        <begin position="135"/>
        <end position="158"/>
    </location>
</feature>
<comment type="subcellular location">
    <subcellularLocation>
        <location evidence="1">Cell membrane</location>
        <topology evidence="1">Multi-pass membrane protein</topology>
    </subcellularLocation>
</comment>
<feature type="transmembrane region" description="Helical" evidence="6">
    <location>
        <begin position="190"/>
        <end position="207"/>
    </location>
</feature>
<feature type="transmembrane region" description="Helical" evidence="6">
    <location>
        <begin position="363"/>
        <end position="384"/>
    </location>
</feature>
<feature type="transmembrane region" description="Helical" evidence="6">
    <location>
        <begin position="39"/>
        <end position="59"/>
    </location>
</feature>
<evidence type="ECO:0000256" key="5">
    <source>
        <dbReference type="ARBA" id="ARBA00023136"/>
    </source>
</evidence>
<feature type="domain" description="Major facilitator superfamily (MFS) profile" evidence="7">
    <location>
        <begin position="6"/>
        <end position="416"/>
    </location>
</feature>
<evidence type="ECO:0000256" key="6">
    <source>
        <dbReference type="SAM" id="Phobius"/>
    </source>
</evidence>
<name>A0ABT8L875_9BACT</name>
<feature type="transmembrane region" description="Helical" evidence="6">
    <location>
        <begin position="325"/>
        <end position="343"/>
    </location>
</feature>
<feature type="transmembrane region" description="Helical" evidence="6">
    <location>
        <begin position="228"/>
        <end position="261"/>
    </location>
</feature>
<dbReference type="PANTHER" id="PTHR23513:SF6">
    <property type="entry name" value="MAJOR FACILITATOR SUPERFAMILY ASSOCIATED DOMAIN-CONTAINING PROTEIN"/>
    <property type="match status" value="1"/>
</dbReference>
<dbReference type="RefSeq" id="WP_346757750.1">
    <property type="nucleotide sequence ID" value="NZ_JAUJEB010000001.1"/>
</dbReference>
<sequence>MKNRQALILLFSANAISGFAQGVSMLAIPWYFARQDLSSQFNLIFGFVTFATVFWGLYAGAMVDRFPRKSLFLGTNLVEGLILIFVAMIGWQNGGLPTGLVILVFATTVFGYRMHYPNLYAFAQEITPPAYYTKVTSYIEIVGQATNVLAGAFAVVLLEGIDYEGNWWLLGKFNFVIEPWKIYEIFTLDAATYFISVILIAFIKYMPDKKFEVEKGKLLNRLKTGFQFLIQNPIILLFGFFSHSIFVIMLVSLFAVMPMYITNYLQAGGQVFGTMEVLYGLGALSAGIFISRLTQHITKTKAIIALMLLTTIILALCMVIKSVPFYFLVGLTIGFTNAGTRVLRVSYLFNHIPNQVIGRVNSIFSLLNIIMRGIFVMIFSLQFFSRDTNIIYAYAIMASLTFVSGLVLWKYYKKITTYQQPRQSL</sequence>
<keyword evidence="5 6" id="KW-0472">Membrane</keyword>
<evidence type="ECO:0000313" key="9">
    <source>
        <dbReference type="Proteomes" id="UP001172083"/>
    </source>
</evidence>
<evidence type="ECO:0000313" key="8">
    <source>
        <dbReference type="EMBL" id="MDN5212433.1"/>
    </source>
</evidence>
<evidence type="ECO:0000256" key="4">
    <source>
        <dbReference type="ARBA" id="ARBA00022989"/>
    </source>
</evidence>
<feature type="transmembrane region" description="Helical" evidence="6">
    <location>
        <begin position="302"/>
        <end position="319"/>
    </location>
</feature>
<keyword evidence="9" id="KW-1185">Reference proteome</keyword>
<evidence type="ECO:0000256" key="3">
    <source>
        <dbReference type="ARBA" id="ARBA00022692"/>
    </source>
</evidence>
<proteinExistence type="predicted"/>
<protein>
    <submittedName>
        <fullName evidence="8">MFS transporter</fullName>
    </submittedName>
</protein>
<dbReference type="Pfam" id="PF07690">
    <property type="entry name" value="MFS_1"/>
    <property type="match status" value="1"/>
</dbReference>
<feature type="transmembrane region" description="Helical" evidence="6">
    <location>
        <begin position="390"/>
        <end position="412"/>
    </location>
</feature>
<keyword evidence="4 6" id="KW-1133">Transmembrane helix</keyword>
<feature type="transmembrane region" description="Helical" evidence="6">
    <location>
        <begin position="7"/>
        <end position="33"/>
    </location>
</feature>
<dbReference type="Gene3D" id="1.20.1250.20">
    <property type="entry name" value="MFS general substrate transporter like domains"/>
    <property type="match status" value="1"/>
</dbReference>
<keyword evidence="3 6" id="KW-0812">Transmembrane</keyword>
<evidence type="ECO:0000256" key="2">
    <source>
        <dbReference type="ARBA" id="ARBA00022475"/>
    </source>
</evidence>